<dbReference type="Pfam" id="PF04479">
    <property type="entry name" value="RTA1"/>
    <property type="match status" value="1"/>
</dbReference>
<keyword evidence="8" id="KW-1185">Reference proteome</keyword>
<feature type="transmembrane region" description="Helical" evidence="6">
    <location>
        <begin position="196"/>
        <end position="214"/>
    </location>
</feature>
<feature type="transmembrane region" description="Helical" evidence="6">
    <location>
        <begin position="109"/>
        <end position="131"/>
    </location>
</feature>
<dbReference type="GO" id="GO:0016020">
    <property type="term" value="C:membrane"/>
    <property type="evidence" value="ECO:0007669"/>
    <property type="project" value="UniProtKB-SubCell"/>
</dbReference>
<evidence type="ECO:0000256" key="5">
    <source>
        <dbReference type="SAM" id="MobiDB-lite"/>
    </source>
</evidence>
<keyword evidence="2 6" id="KW-0812">Transmembrane</keyword>
<evidence type="ECO:0000256" key="6">
    <source>
        <dbReference type="SAM" id="Phobius"/>
    </source>
</evidence>
<feature type="transmembrane region" description="Helical" evidence="6">
    <location>
        <begin position="226"/>
        <end position="244"/>
    </location>
</feature>
<evidence type="ECO:0000256" key="1">
    <source>
        <dbReference type="ARBA" id="ARBA00004141"/>
    </source>
</evidence>
<dbReference type="InterPro" id="IPR007568">
    <property type="entry name" value="RTA1"/>
</dbReference>
<accession>A0AA40FC79</accession>
<dbReference type="AlphaFoldDB" id="A0AA40FC79"/>
<feature type="transmembrane region" description="Helical" evidence="6">
    <location>
        <begin position="43"/>
        <end position="67"/>
    </location>
</feature>
<comment type="subcellular location">
    <subcellularLocation>
        <location evidence="1">Membrane</location>
        <topology evidence="1">Multi-pass membrane protein</topology>
    </subcellularLocation>
</comment>
<feature type="transmembrane region" description="Helical" evidence="6">
    <location>
        <begin position="152"/>
        <end position="176"/>
    </location>
</feature>
<proteinExistence type="predicted"/>
<feature type="transmembrane region" description="Helical" evidence="6">
    <location>
        <begin position="79"/>
        <end position="97"/>
    </location>
</feature>
<protein>
    <submittedName>
        <fullName evidence="7">RTA1 like protein-domain-containing protein</fullName>
    </submittedName>
</protein>
<name>A0AA40FC79_9PEZI</name>
<gene>
    <name evidence="7" type="ORF">B0T18DRAFT_425388</name>
</gene>
<evidence type="ECO:0000313" key="8">
    <source>
        <dbReference type="Proteomes" id="UP001172155"/>
    </source>
</evidence>
<keyword evidence="3 6" id="KW-1133">Transmembrane helix</keyword>
<dbReference type="Proteomes" id="UP001172155">
    <property type="component" value="Unassembled WGS sequence"/>
</dbReference>
<evidence type="ECO:0000256" key="3">
    <source>
        <dbReference type="ARBA" id="ARBA00022989"/>
    </source>
</evidence>
<dbReference type="PANTHER" id="PTHR31465:SF1">
    <property type="entry name" value="PROTEIN RTA1-RELATED"/>
    <property type="match status" value="1"/>
</dbReference>
<feature type="region of interest" description="Disordered" evidence="5">
    <location>
        <begin position="1"/>
        <end position="22"/>
    </location>
</feature>
<keyword evidence="4 6" id="KW-0472">Membrane</keyword>
<dbReference type="EMBL" id="JAUKUD010000001">
    <property type="protein sequence ID" value="KAK0755109.1"/>
    <property type="molecule type" value="Genomic_DNA"/>
</dbReference>
<feature type="compositionally biased region" description="Pro residues" evidence="5">
    <location>
        <begin position="1"/>
        <end position="18"/>
    </location>
</feature>
<dbReference type="PANTHER" id="PTHR31465">
    <property type="entry name" value="PROTEIN RTA1-RELATED"/>
    <property type="match status" value="1"/>
</dbReference>
<organism evidence="7 8">
    <name type="scientific">Schizothecium vesticola</name>
    <dbReference type="NCBI Taxonomy" id="314040"/>
    <lineage>
        <taxon>Eukaryota</taxon>
        <taxon>Fungi</taxon>
        <taxon>Dikarya</taxon>
        <taxon>Ascomycota</taxon>
        <taxon>Pezizomycotina</taxon>
        <taxon>Sordariomycetes</taxon>
        <taxon>Sordariomycetidae</taxon>
        <taxon>Sordariales</taxon>
        <taxon>Schizotheciaceae</taxon>
        <taxon>Schizothecium</taxon>
    </lineage>
</organism>
<feature type="transmembrane region" description="Helical" evidence="6">
    <location>
        <begin position="264"/>
        <end position="284"/>
    </location>
</feature>
<evidence type="ECO:0000256" key="2">
    <source>
        <dbReference type="ARBA" id="ARBA00022692"/>
    </source>
</evidence>
<evidence type="ECO:0000313" key="7">
    <source>
        <dbReference type="EMBL" id="KAK0755109.1"/>
    </source>
</evidence>
<sequence length="312" mass="33959">MSSGPPPGVTGTSGPPPGATGTRSGGYVDPDWPFPGGKNDAPVIIYGYTPSFVLALLAVILFFLFFVVHLVQVTRYRSWYFVTFSIGLGFEIVGYIARLLSAKKNPYNLIYFILQYFFVVTAPVFLAAGIYTILSALIHRLGREYSLLNPKLILWIFITSDAIATVTQISGAALIGVRQTNRADPTDANNILLGGLAYQVFAIGVFVILSAAFIFRARDKIRRNGLTKFVMAFSAATLLIYLRTVFRLAETAEGLGGELSTNEVYFGVLEFAPVVLAVLLLTMWHPGRCVGSKVSAGKLEDESSGYQLDSRA</sequence>
<evidence type="ECO:0000256" key="4">
    <source>
        <dbReference type="ARBA" id="ARBA00023136"/>
    </source>
</evidence>
<reference evidence="7" key="1">
    <citation type="submission" date="2023-06" db="EMBL/GenBank/DDBJ databases">
        <title>Genome-scale phylogeny and comparative genomics of the fungal order Sordariales.</title>
        <authorList>
            <consortium name="Lawrence Berkeley National Laboratory"/>
            <person name="Hensen N."/>
            <person name="Bonometti L."/>
            <person name="Westerberg I."/>
            <person name="Brannstrom I.O."/>
            <person name="Guillou S."/>
            <person name="Cros-Aarteil S."/>
            <person name="Calhoun S."/>
            <person name="Haridas S."/>
            <person name="Kuo A."/>
            <person name="Mondo S."/>
            <person name="Pangilinan J."/>
            <person name="Riley R."/>
            <person name="LaButti K."/>
            <person name="Andreopoulos B."/>
            <person name="Lipzen A."/>
            <person name="Chen C."/>
            <person name="Yanf M."/>
            <person name="Daum C."/>
            <person name="Ng V."/>
            <person name="Clum A."/>
            <person name="Steindorff A."/>
            <person name="Ohm R."/>
            <person name="Martin F."/>
            <person name="Silar P."/>
            <person name="Natvig D."/>
            <person name="Lalanne C."/>
            <person name="Gautier V."/>
            <person name="Ament-velasquez S.L."/>
            <person name="Kruys A."/>
            <person name="Hutchinson M.I."/>
            <person name="Powell A.J."/>
            <person name="Barry K."/>
            <person name="Miller A.N."/>
            <person name="Grigoriev I.V."/>
            <person name="Debuchy R."/>
            <person name="Gladieux P."/>
            <person name="Thoren M.H."/>
            <person name="Johannesson H."/>
        </authorList>
    </citation>
    <scope>NUCLEOTIDE SEQUENCE</scope>
    <source>
        <strain evidence="7">SMH3187-1</strain>
    </source>
</reference>
<comment type="caution">
    <text evidence="7">The sequence shown here is derived from an EMBL/GenBank/DDBJ whole genome shotgun (WGS) entry which is preliminary data.</text>
</comment>